<evidence type="ECO:0000256" key="1">
    <source>
        <dbReference type="ARBA" id="ARBA00004141"/>
    </source>
</evidence>
<dbReference type="EMBL" id="GDKF01005096">
    <property type="protein sequence ID" value="JAT73526.1"/>
    <property type="molecule type" value="Transcribed_RNA"/>
</dbReference>
<evidence type="ECO:0000256" key="5">
    <source>
        <dbReference type="SAM" id="Phobius"/>
    </source>
</evidence>
<comment type="subcellular location">
    <subcellularLocation>
        <location evidence="1">Membrane</location>
        <topology evidence="1">Multi-pass membrane protein</topology>
    </subcellularLocation>
</comment>
<evidence type="ECO:0000256" key="3">
    <source>
        <dbReference type="ARBA" id="ARBA00022989"/>
    </source>
</evidence>
<evidence type="ECO:0000313" key="6">
    <source>
        <dbReference type="EMBL" id="JAT73526.1"/>
    </source>
</evidence>
<keyword evidence="2 5" id="KW-0812">Transmembrane</keyword>
<dbReference type="InterPro" id="IPR007203">
    <property type="entry name" value="ORMDL"/>
</dbReference>
<keyword evidence="4 5" id="KW-0472">Membrane</keyword>
<organism evidence="6">
    <name type="scientific">Auxenochlorella protothecoides</name>
    <name type="common">Green microalga</name>
    <name type="synonym">Chlorella protothecoides</name>
    <dbReference type="NCBI Taxonomy" id="3075"/>
    <lineage>
        <taxon>Eukaryota</taxon>
        <taxon>Viridiplantae</taxon>
        <taxon>Chlorophyta</taxon>
        <taxon>core chlorophytes</taxon>
        <taxon>Trebouxiophyceae</taxon>
        <taxon>Chlorellales</taxon>
        <taxon>Chlorellaceae</taxon>
        <taxon>Auxenochlorella</taxon>
    </lineage>
</organism>
<dbReference type="GO" id="GO:0005789">
    <property type="term" value="C:endoplasmic reticulum membrane"/>
    <property type="evidence" value="ECO:0007669"/>
    <property type="project" value="InterPro"/>
</dbReference>
<dbReference type="PANTHER" id="PTHR12665">
    <property type="entry name" value="ORMDL PROTEINS"/>
    <property type="match status" value="1"/>
</dbReference>
<feature type="transmembrane region" description="Helical" evidence="5">
    <location>
        <begin position="94"/>
        <end position="113"/>
    </location>
</feature>
<dbReference type="AlphaFoldDB" id="A0A1D2A2U5"/>
<proteinExistence type="predicted"/>
<reference evidence="6" key="1">
    <citation type="submission" date="2015-08" db="EMBL/GenBank/DDBJ databases">
        <authorList>
            <person name="Babu N.S."/>
            <person name="Beckwith C.J."/>
            <person name="Beseler K.G."/>
            <person name="Brison A."/>
            <person name="Carone J.V."/>
            <person name="Caskin T.P."/>
            <person name="Diamond M."/>
            <person name="Durham M.E."/>
            <person name="Foxe J.M."/>
            <person name="Go M."/>
            <person name="Henderson B.A."/>
            <person name="Jones I.B."/>
            <person name="McGettigan J.A."/>
            <person name="Micheletti S.J."/>
            <person name="Nasrallah M.E."/>
            <person name="Ortiz D."/>
            <person name="Piller C.R."/>
            <person name="Privatt S.R."/>
            <person name="Schneider S.L."/>
            <person name="Sharp S."/>
            <person name="Smith T.C."/>
            <person name="Stanton J.D."/>
            <person name="Ullery H.E."/>
            <person name="Wilson R.J."/>
            <person name="Serrano M.G."/>
            <person name="Buck G."/>
            <person name="Lee V."/>
            <person name="Wang Y."/>
            <person name="Carvalho R."/>
            <person name="Voegtly L."/>
            <person name="Shi R."/>
            <person name="Duckworth R."/>
            <person name="Johnson A."/>
            <person name="Loviza R."/>
            <person name="Walstead R."/>
            <person name="Shah Z."/>
            <person name="Kiflezghi M."/>
            <person name="Wade K."/>
            <person name="Ball S.L."/>
            <person name="Bradley K.W."/>
            <person name="Asai D.J."/>
            <person name="Bowman C.A."/>
            <person name="Russell D.A."/>
            <person name="Pope W.H."/>
            <person name="Jacobs-Sera D."/>
            <person name="Hendrix R.W."/>
            <person name="Hatfull G.F."/>
        </authorList>
    </citation>
    <scope>NUCLEOTIDE SEQUENCE</scope>
</reference>
<sequence>SGVSHYFSAVPERDIVYWSVHTAGSGALSASTVPSLWCAAPMESPRSQAGLGIKASEANKNTNWLDSPAAWVYYVALLLLSWLLVSSFTDPGIAWTYVHIAHGVLTYIIFHWVKGSPIANDQGVYDSQTFWEQIDDGQQFTPARKFLTAVPVVLFLLASNGTDYRRQPLGVNLIVVIVLVIAKLASMHRVRILGINKY</sequence>
<evidence type="ECO:0008006" key="7">
    <source>
        <dbReference type="Google" id="ProtNLM"/>
    </source>
</evidence>
<protein>
    <recommendedName>
        <fullName evidence="7">ORM1-like protein 3</fullName>
    </recommendedName>
</protein>
<name>A0A1D2A2U5_AUXPR</name>
<gene>
    <name evidence="6" type="ORF">g.183</name>
</gene>
<feature type="transmembrane region" description="Helical" evidence="5">
    <location>
        <begin position="168"/>
        <end position="185"/>
    </location>
</feature>
<dbReference type="Pfam" id="PF04061">
    <property type="entry name" value="ORMDL"/>
    <property type="match status" value="1"/>
</dbReference>
<accession>A0A1D2A2U5</accession>
<feature type="transmembrane region" description="Helical" evidence="5">
    <location>
        <begin position="70"/>
        <end position="88"/>
    </location>
</feature>
<keyword evidence="3 5" id="KW-1133">Transmembrane helix</keyword>
<evidence type="ECO:0000256" key="2">
    <source>
        <dbReference type="ARBA" id="ARBA00022692"/>
    </source>
</evidence>
<evidence type="ECO:0000256" key="4">
    <source>
        <dbReference type="ARBA" id="ARBA00023136"/>
    </source>
</evidence>
<feature type="non-terminal residue" evidence="6">
    <location>
        <position position="1"/>
    </location>
</feature>